<evidence type="ECO:0000256" key="8">
    <source>
        <dbReference type="ARBA" id="ARBA00023136"/>
    </source>
</evidence>
<evidence type="ECO:0000256" key="4">
    <source>
        <dbReference type="ARBA" id="ARBA00022475"/>
    </source>
</evidence>
<dbReference type="RefSeq" id="WP_130511245.1">
    <property type="nucleotide sequence ID" value="NZ_SHKY01000001.1"/>
</dbReference>
<organism evidence="11 12">
    <name type="scientific">Krasilnikovia cinnamomea</name>
    <dbReference type="NCBI Taxonomy" id="349313"/>
    <lineage>
        <taxon>Bacteria</taxon>
        <taxon>Bacillati</taxon>
        <taxon>Actinomycetota</taxon>
        <taxon>Actinomycetes</taxon>
        <taxon>Micromonosporales</taxon>
        <taxon>Micromonosporaceae</taxon>
        <taxon>Krasilnikovia</taxon>
    </lineage>
</organism>
<dbReference type="GO" id="GO:0005524">
    <property type="term" value="F:ATP binding"/>
    <property type="evidence" value="ECO:0007669"/>
    <property type="project" value="UniProtKB-KW"/>
</dbReference>
<comment type="caution">
    <text evidence="11">The sequence shown here is derived from an EMBL/GenBank/DDBJ whole genome shotgun (WGS) entry which is preliminary data.</text>
</comment>
<dbReference type="PROSITE" id="PS50893">
    <property type="entry name" value="ABC_TRANSPORTER_2"/>
    <property type="match status" value="1"/>
</dbReference>
<evidence type="ECO:0000256" key="6">
    <source>
        <dbReference type="ARBA" id="ARBA00022840"/>
    </source>
</evidence>
<keyword evidence="4" id="KW-1003">Cell membrane</keyword>
<keyword evidence="9" id="KW-0046">Antibiotic resistance</keyword>
<dbReference type="InterPro" id="IPR017871">
    <property type="entry name" value="ABC_transporter-like_CS"/>
</dbReference>
<evidence type="ECO:0000256" key="5">
    <source>
        <dbReference type="ARBA" id="ARBA00022741"/>
    </source>
</evidence>
<dbReference type="InterPro" id="IPR003593">
    <property type="entry name" value="AAA+_ATPase"/>
</dbReference>
<keyword evidence="3" id="KW-0813">Transport</keyword>
<accession>A0A4V2G7I0</accession>
<dbReference type="FunFam" id="3.40.50.300:FF:000589">
    <property type="entry name" value="ABC transporter, ATP-binding subunit"/>
    <property type="match status" value="1"/>
</dbReference>
<proteinExistence type="inferred from homology"/>
<gene>
    <name evidence="11" type="ORF">EV385_4531</name>
</gene>
<evidence type="ECO:0000313" key="12">
    <source>
        <dbReference type="Proteomes" id="UP000292564"/>
    </source>
</evidence>
<dbReference type="OrthoDB" id="9804819at2"/>
<protein>
    <submittedName>
        <fullName evidence="11">Lipooligosaccharide transport system ATP-binding protein</fullName>
    </submittedName>
</protein>
<reference evidence="11 12" key="1">
    <citation type="submission" date="2019-02" db="EMBL/GenBank/DDBJ databases">
        <title>Sequencing the genomes of 1000 actinobacteria strains.</title>
        <authorList>
            <person name="Klenk H.-P."/>
        </authorList>
    </citation>
    <scope>NUCLEOTIDE SEQUENCE [LARGE SCALE GENOMIC DNA]</scope>
    <source>
        <strain evidence="11 12">DSM 45162</strain>
    </source>
</reference>
<dbReference type="InterPro" id="IPR027417">
    <property type="entry name" value="P-loop_NTPase"/>
</dbReference>
<evidence type="ECO:0000256" key="7">
    <source>
        <dbReference type="ARBA" id="ARBA00022967"/>
    </source>
</evidence>
<dbReference type="EMBL" id="SHKY01000001">
    <property type="protein sequence ID" value="RZU52656.1"/>
    <property type="molecule type" value="Genomic_DNA"/>
</dbReference>
<dbReference type="PANTHER" id="PTHR42711:SF5">
    <property type="entry name" value="ABC TRANSPORTER ATP-BINDING PROTEIN NATA"/>
    <property type="match status" value="1"/>
</dbReference>
<evidence type="ECO:0000259" key="10">
    <source>
        <dbReference type="PROSITE" id="PS50893"/>
    </source>
</evidence>
<keyword evidence="12" id="KW-1185">Reference proteome</keyword>
<keyword evidence="7" id="KW-1278">Translocase</keyword>
<dbReference type="PROSITE" id="PS00211">
    <property type="entry name" value="ABC_TRANSPORTER_1"/>
    <property type="match status" value="1"/>
</dbReference>
<dbReference type="SUPFAM" id="SSF52540">
    <property type="entry name" value="P-loop containing nucleoside triphosphate hydrolases"/>
    <property type="match status" value="1"/>
</dbReference>
<dbReference type="Gene3D" id="3.40.50.300">
    <property type="entry name" value="P-loop containing nucleotide triphosphate hydrolases"/>
    <property type="match status" value="1"/>
</dbReference>
<comment type="subcellular location">
    <subcellularLocation>
        <location evidence="1">Cell membrane</location>
        <topology evidence="1">Peripheral membrane protein</topology>
    </subcellularLocation>
</comment>
<dbReference type="GO" id="GO:0016887">
    <property type="term" value="F:ATP hydrolysis activity"/>
    <property type="evidence" value="ECO:0007669"/>
    <property type="project" value="InterPro"/>
</dbReference>
<comment type="similarity">
    <text evidence="2">Belongs to the ABC transporter superfamily.</text>
</comment>
<dbReference type="GO" id="GO:0046677">
    <property type="term" value="P:response to antibiotic"/>
    <property type="evidence" value="ECO:0007669"/>
    <property type="project" value="UniProtKB-KW"/>
</dbReference>
<dbReference type="GO" id="GO:0005886">
    <property type="term" value="C:plasma membrane"/>
    <property type="evidence" value="ECO:0007669"/>
    <property type="project" value="UniProtKB-SubCell"/>
</dbReference>
<evidence type="ECO:0000256" key="2">
    <source>
        <dbReference type="ARBA" id="ARBA00005417"/>
    </source>
</evidence>
<dbReference type="Pfam" id="PF00005">
    <property type="entry name" value="ABC_tran"/>
    <property type="match status" value="1"/>
</dbReference>
<dbReference type="InterPro" id="IPR003439">
    <property type="entry name" value="ABC_transporter-like_ATP-bd"/>
</dbReference>
<dbReference type="PANTHER" id="PTHR42711">
    <property type="entry name" value="ABC TRANSPORTER ATP-BINDING PROTEIN"/>
    <property type="match status" value="1"/>
</dbReference>
<dbReference type="AlphaFoldDB" id="A0A4V2G7I0"/>
<evidence type="ECO:0000256" key="1">
    <source>
        <dbReference type="ARBA" id="ARBA00004202"/>
    </source>
</evidence>
<sequence>MRRPTSDPFTRVSRVSDQPLIHARGLVKRFGDFTAVDGIDVDVMPGESFGFLGPNGAGKSSTMRMIGCVSPPTDGVLRILGRDPRRDGPAIRARLGVCPQLDNLDPELTVRENLTTYARFFGIPRRVARARAAELLEFVQLSERAASKVEPLSGGMKRRLTIARALVNEPELILLDEPTTGLDPQARHLVWERLFRLKQRGVTLVLTTHYMDEAEQLCDRLVVMDGGRIVAEGSPRALIERHSTREVVELRFNVESQDVFADKLDGVGERVEVLPDRVLLYVADGDEAVADVHRRALTPASVLVRRSSLEDVFLHLTGRTLVD</sequence>
<dbReference type="SMART" id="SM00382">
    <property type="entry name" value="AAA"/>
    <property type="match status" value="1"/>
</dbReference>
<name>A0A4V2G7I0_9ACTN</name>
<dbReference type="Proteomes" id="UP000292564">
    <property type="component" value="Unassembled WGS sequence"/>
</dbReference>
<keyword evidence="8" id="KW-0472">Membrane</keyword>
<evidence type="ECO:0000313" key="11">
    <source>
        <dbReference type="EMBL" id="RZU52656.1"/>
    </source>
</evidence>
<evidence type="ECO:0000256" key="3">
    <source>
        <dbReference type="ARBA" id="ARBA00022448"/>
    </source>
</evidence>
<feature type="domain" description="ABC transporter" evidence="10">
    <location>
        <begin position="21"/>
        <end position="251"/>
    </location>
</feature>
<keyword evidence="5" id="KW-0547">Nucleotide-binding</keyword>
<evidence type="ECO:0000256" key="9">
    <source>
        <dbReference type="ARBA" id="ARBA00023251"/>
    </source>
</evidence>
<keyword evidence="6 11" id="KW-0067">ATP-binding</keyword>
<dbReference type="InterPro" id="IPR050763">
    <property type="entry name" value="ABC_transporter_ATP-binding"/>
</dbReference>